<name>A0A1F5H366_9BACT</name>
<dbReference type="Proteomes" id="UP000177039">
    <property type="component" value="Unassembled WGS sequence"/>
</dbReference>
<sequence>MAKAYGFEFSPEELWRFILFPLRGFGFLKFYVTKSSEVDKIEWEYKKRAHISPFSHRRVLSRDISRILAVCKNCGCELVLDFIFPIERTTSSEYHFDCPNCSRVYTVIAESLNQYRASLIRKLAHNENDRT</sequence>
<protein>
    <submittedName>
        <fullName evidence="1">Uncharacterized protein</fullName>
    </submittedName>
</protein>
<proteinExistence type="predicted"/>
<evidence type="ECO:0000313" key="2">
    <source>
        <dbReference type="Proteomes" id="UP000177039"/>
    </source>
</evidence>
<comment type="caution">
    <text evidence="1">The sequence shown here is derived from an EMBL/GenBank/DDBJ whole genome shotgun (WGS) entry which is preliminary data.</text>
</comment>
<dbReference type="AlphaFoldDB" id="A0A1F5H366"/>
<gene>
    <name evidence="1" type="ORF">A3B54_05455</name>
</gene>
<dbReference type="EMBL" id="MFBT01000034">
    <property type="protein sequence ID" value="OGD98600.1"/>
    <property type="molecule type" value="Genomic_DNA"/>
</dbReference>
<evidence type="ECO:0000313" key="1">
    <source>
        <dbReference type="EMBL" id="OGD98600.1"/>
    </source>
</evidence>
<accession>A0A1F5H366</accession>
<reference evidence="1 2" key="1">
    <citation type="journal article" date="2016" name="Nat. Commun.">
        <title>Thousands of microbial genomes shed light on interconnected biogeochemical processes in an aquifer system.</title>
        <authorList>
            <person name="Anantharaman K."/>
            <person name="Brown C.T."/>
            <person name="Hug L.A."/>
            <person name="Sharon I."/>
            <person name="Castelle C.J."/>
            <person name="Probst A.J."/>
            <person name="Thomas B.C."/>
            <person name="Singh A."/>
            <person name="Wilkins M.J."/>
            <person name="Karaoz U."/>
            <person name="Brodie E.L."/>
            <person name="Williams K.H."/>
            <person name="Hubbard S.S."/>
            <person name="Banfield J.F."/>
        </authorList>
    </citation>
    <scope>NUCLEOTIDE SEQUENCE [LARGE SCALE GENOMIC DNA]</scope>
</reference>
<organism evidence="1 2">
    <name type="scientific">Candidatus Curtissbacteria bacterium RIFCSPLOWO2_01_FULL_42_50</name>
    <dbReference type="NCBI Taxonomy" id="1797730"/>
    <lineage>
        <taxon>Bacteria</taxon>
        <taxon>Candidatus Curtissiibacteriota</taxon>
    </lineage>
</organism>